<keyword evidence="3" id="KW-1185">Reference proteome</keyword>
<protein>
    <recommendedName>
        <fullName evidence="4">Endonuclease/exonuclease/phosphatase domain-containing protein</fullName>
    </recommendedName>
</protein>
<evidence type="ECO:0000313" key="1">
    <source>
        <dbReference type="EMBL" id="KRH17678.1"/>
    </source>
</evidence>
<dbReference type="SUPFAM" id="SSF56219">
    <property type="entry name" value="DNase I-like"/>
    <property type="match status" value="1"/>
</dbReference>
<reference evidence="1" key="3">
    <citation type="submission" date="2018-07" db="EMBL/GenBank/DDBJ databases">
        <title>WGS assembly of Glycine max.</title>
        <authorList>
            <person name="Schmutz J."/>
            <person name="Cannon S."/>
            <person name="Schlueter J."/>
            <person name="Ma J."/>
            <person name="Mitros T."/>
            <person name="Nelson W."/>
            <person name="Hyten D."/>
            <person name="Song Q."/>
            <person name="Thelen J."/>
            <person name="Cheng J."/>
            <person name="Xu D."/>
            <person name="Hellsten U."/>
            <person name="May G."/>
            <person name="Yu Y."/>
            <person name="Sakurai T."/>
            <person name="Umezawa T."/>
            <person name="Bhattacharyya M."/>
            <person name="Sandhu D."/>
            <person name="Valliyodan B."/>
            <person name="Lindquist E."/>
            <person name="Peto M."/>
            <person name="Grant D."/>
            <person name="Shu S."/>
            <person name="Goodstein D."/>
            <person name="Barry K."/>
            <person name="Futrell-Griggs M."/>
            <person name="Abernathy B."/>
            <person name="Du J."/>
            <person name="Tian Z."/>
            <person name="Zhu L."/>
            <person name="Gill N."/>
            <person name="Joshi T."/>
            <person name="Libault M."/>
            <person name="Sethuraman A."/>
            <person name="Zhang X."/>
            <person name="Shinozaki K."/>
            <person name="Nguyen H."/>
            <person name="Wing R."/>
            <person name="Cregan P."/>
            <person name="Specht J."/>
            <person name="Grimwood J."/>
            <person name="Rokhsar D."/>
            <person name="Stacey G."/>
            <person name="Shoemaker R."/>
            <person name="Jackson S."/>
        </authorList>
    </citation>
    <scope>NUCLEOTIDE SEQUENCE</scope>
    <source>
        <tissue evidence="1">Callus</tissue>
    </source>
</reference>
<dbReference type="InterPro" id="IPR027124">
    <property type="entry name" value="Swc5/CFDP1/2"/>
</dbReference>
<dbReference type="InParanoid" id="A0A0R0GGV2"/>
<dbReference type="Proteomes" id="UP000008827">
    <property type="component" value="Chromosome 13"/>
</dbReference>
<dbReference type="InterPro" id="IPR036691">
    <property type="entry name" value="Endo/exonu/phosph_ase_sf"/>
</dbReference>
<proteinExistence type="predicted"/>
<dbReference type="PANTHER" id="PTHR23227:SF67">
    <property type="entry name" value="CRANIOFACIAL DEVELOPMENT PROTEIN 2-LIKE"/>
    <property type="match status" value="1"/>
</dbReference>
<sequence length="282" mass="32126">MDYSRHISANARSLLENNVLYRPSKEINITGFKLWYTGKVRGKNGVGTMVDKVWKKSAVDIKKIGDKILAVIFMVAQETINIINAYAPQVGTEAHKFFLGGDLNGHVGIQKRQFTGAHGGFGFRDLNKEGQTIIDFSMAYDVKIMNTCFQKREEHLITYKSGSSRSHIDFFLVKSVDKRVCKDCKVIPGEIYWRKVVGKQGNANLIWDGMAKKIRKFVKAVMGESKGFGLRDKESWWQDEKVKENVKNKRQSLEILLGCNNAENWSRYQYAGNETRKVISEA</sequence>
<reference evidence="2" key="2">
    <citation type="submission" date="2018-02" db="UniProtKB">
        <authorList>
            <consortium name="EnsemblPlants"/>
        </authorList>
    </citation>
    <scope>IDENTIFICATION</scope>
    <source>
        <strain evidence="2">Williams 82</strain>
    </source>
</reference>
<name>A0A0R0GGV2_SOYBN</name>
<evidence type="ECO:0000313" key="2">
    <source>
        <dbReference type="EnsemblPlants" id="KRH17678"/>
    </source>
</evidence>
<dbReference type="Gramene" id="KRH17678">
    <property type="protein sequence ID" value="KRH17678"/>
    <property type="gene ID" value="GLYMA_13G007500"/>
</dbReference>
<dbReference type="AlphaFoldDB" id="A0A0R0GGV2"/>
<organism evidence="1">
    <name type="scientific">Glycine max</name>
    <name type="common">Soybean</name>
    <name type="synonym">Glycine hispida</name>
    <dbReference type="NCBI Taxonomy" id="3847"/>
    <lineage>
        <taxon>Eukaryota</taxon>
        <taxon>Viridiplantae</taxon>
        <taxon>Streptophyta</taxon>
        <taxon>Embryophyta</taxon>
        <taxon>Tracheophyta</taxon>
        <taxon>Spermatophyta</taxon>
        <taxon>Magnoliopsida</taxon>
        <taxon>eudicotyledons</taxon>
        <taxon>Gunneridae</taxon>
        <taxon>Pentapetalae</taxon>
        <taxon>rosids</taxon>
        <taxon>fabids</taxon>
        <taxon>Fabales</taxon>
        <taxon>Fabaceae</taxon>
        <taxon>Papilionoideae</taxon>
        <taxon>50 kb inversion clade</taxon>
        <taxon>NPAAA clade</taxon>
        <taxon>indigoferoid/millettioid clade</taxon>
        <taxon>Phaseoleae</taxon>
        <taxon>Glycine</taxon>
        <taxon>Glycine subgen. Soja</taxon>
    </lineage>
</organism>
<evidence type="ECO:0000313" key="3">
    <source>
        <dbReference type="Proteomes" id="UP000008827"/>
    </source>
</evidence>
<evidence type="ECO:0008006" key="4">
    <source>
        <dbReference type="Google" id="ProtNLM"/>
    </source>
</evidence>
<gene>
    <name evidence="1" type="ORF">GLYMA_13G007500</name>
</gene>
<dbReference type="PANTHER" id="PTHR23227">
    <property type="entry name" value="BUCENTAUR RELATED"/>
    <property type="match status" value="1"/>
</dbReference>
<dbReference type="EnsemblPlants" id="KRH17678">
    <property type="protein sequence ID" value="KRH17678"/>
    <property type="gene ID" value="GLYMA_13G007500"/>
</dbReference>
<dbReference type="Gene3D" id="3.60.10.10">
    <property type="entry name" value="Endonuclease/exonuclease/phosphatase"/>
    <property type="match status" value="1"/>
</dbReference>
<dbReference type="EMBL" id="CM000846">
    <property type="protein sequence ID" value="KRH17678.1"/>
    <property type="molecule type" value="Genomic_DNA"/>
</dbReference>
<accession>A0A0R0GGV2</accession>
<reference evidence="1 2" key="1">
    <citation type="journal article" date="2010" name="Nature">
        <title>Genome sequence of the palaeopolyploid soybean.</title>
        <authorList>
            <person name="Schmutz J."/>
            <person name="Cannon S.B."/>
            <person name="Schlueter J."/>
            <person name="Ma J."/>
            <person name="Mitros T."/>
            <person name="Nelson W."/>
            <person name="Hyten D.L."/>
            <person name="Song Q."/>
            <person name="Thelen J.J."/>
            <person name="Cheng J."/>
            <person name="Xu D."/>
            <person name="Hellsten U."/>
            <person name="May G.D."/>
            <person name="Yu Y."/>
            <person name="Sakurai T."/>
            <person name="Umezawa T."/>
            <person name="Bhattacharyya M.K."/>
            <person name="Sandhu D."/>
            <person name="Valliyodan B."/>
            <person name="Lindquist E."/>
            <person name="Peto M."/>
            <person name="Grant D."/>
            <person name="Shu S."/>
            <person name="Goodstein D."/>
            <person name="Barry K."/>
            <person name="Futrell-Griggs M."/>
            <person name="Abernathy B."/>
            <person name="Du J."/>
            <person name="Tian Z."/>
            <person name="Zhu L."/>
            <person name="Gill N."/>
            <person name="Joshi T."/>
            <person name="Libault M."/>
            <person name="Sethuraman A."/>
            <person name="Zhang X.-C."/>
            <person name="Shinozaki K."/>
            <person name="Nguyen H.T."/>
            <person name="Wing R.A."/>
            <person name="Cregan P."/>
            <person name="Specht J."/>
            <person name="Grimwood J."/>
            <person name="Rokhsar D."/>
            <person name="Stacey G."/>
            <person name="Shoemaker R.C."/>
            <person name="Jackson S.A."/>
        </authorList>
    </citation>
    <scope>NUCLEOTIDE SEQUENCE</scope>
    <source>
        <strain evidence="2">cv. Williams 82</strain>
        <tissue evidence="1">Callus</tissue>
    </source>
</reference>